<organism evidence="2 3">
    <name type="scientific">Chryseobacterium oryctis</name>
    <dbReference type="NCBI Taxonomy" id="2952618"/>
    <lineage>
        <taxon>Bacteria</taxon>
        <taxon>Pseudomonadati</taxon>
        <taxon>Bacteroidota</taxon>
        <taxon>Flavobacteriia</taxon>
        <taxon>Flavobacteriales</taxon>
        <taxon>Weeksellaceae</taxon>
        <taxon>Chryseobacterium group</taxon>
        <taxon>Chryseobacterium</taxon>
    </lineage>
</organism>
<evidence type="ECO:0000256" key="1">
    <source>
        <dbReference type="SAM" id="SignalP"/>
    </source>
</evidence>
<keyword evidence="1" id="KW-0732">Signal</keyword>
<dbReference type="Proteomes" id="UP001163719">
    <property type="component" value="Unassembled WGS sequence"/>
</dbReference>
<evidence type="ECO:0000313" key="2">
    <source>
        <dbReference type="EMBL" id="MCW3160276.1"/>
    </source>
</evidence>
<reference evidence="2" key="1">
    <citation type="submission" date="2022-10" db="EMBL/GenBank/DDBJ databases">
        <title>Chryseobacterium babae sp. nov. isolated from the gut of the beetle Oryctes rhinoceros, and Chryseobacterium kimseyorum sp. nov., isolated from a stick insect rearing cage.</title>
        <authorList>
            <person name="Shelomi M."/>
            <person name="Han C.-J."/>
            <person name="Chen W.-M."/>
            <person name="Chen H.-K."/>
            <person name="Liaw S.-J."/>
            <person name="Muhle E."/>
            <person name="Clermont D."/>
        </authorList>
    </citation>
    <scope>NUCLEOTIDE SEQUENCE</scope>
    <source>
        <strain evidence="2">WLa1L2M3</strain>
    </source>
</reference>
<accession>A0ABT3HKF8</accession>
<feature type="chain" id="PRO_5046940330" description="Lipocalin-like domain-containing protein" evidence="1">
    <location>
        <begin position="22"/>
        <end position="156"/>
    </location>
</feature>
<feature type="signal peptide" evidence="1">
    <location>
        <begin position="1"/>
        <end position="21"/>
    </location>
</feature>
<evidence type="ECO:0000313" key="3">
    <source>
        <dbReference type="Proteomes" id="UP001163719"/>
    </source>
</evidence>
<sequence length="156" mass="17566">MKKLALLFAGVSLLAMSGCKNDDNTETVFPLVGKWQPIKEVRTVVEIGEDPYSDTIDYTDCQKSSRWDFFEAGNGKRTDREEVGTPATCSAVADYNFSYIYDKGTKAIQIKYQGIVEPEKGKVTYLDANTLNLTIEDTTDPTTYESKTYTFKRIPQ</sequence>
<protein>
    <recommendedName>
        <fullName evidence="4">Lipocalin-like domain-containing protein</fullName>
    </recommendedName>
</protein>
<dbReference type="PROSITE" id="PS51257">
    <property type="entry name" value="PROKAR_LIPOPROTEIN"/>
    <property type="match status" value="1"/>
</dbReference>
<proteinExistence type="predicted"/>
<dbReference type="EMBL" id="JAPDHV010000001">
    <property type="protein sequence ID" value="MCW3160276.1"/>
    <property type="molecule type" value="Genomic_DNA"/>
</dbReference>
<dbReference type="RefSeq" id="WP_264742224.1">
    <property type="nucleotide sequence ID" value="NZ_JAPDHV010000001.1"/>
</dbReference>
<gene>
    <name evidence="2" type="ORF">OH806_03230</name>
</gene>
<comment type="caution">
    <text evidence="2">The sequence shown here is derived from an EMBL/GenBank/DDBJ whole genome shotgun (WGS) entry which is preliminary data.</text>
</comment>
<name>A0ABT3HKF8_9FLAO</name>
<evidence type="ECO:0008006" key="4">
    <source>
        <dbReference type="Google" id="ProtNLM"/>
    </source>
</evidence>
<keyword evidence="3" id="KW-1185">Reference proteome</keyword>